<organism evidence="1">
    <name type="scientific">viral metagenome</name>
    <dbReference type="NCBI Taxonomy" id="1070528"/>
    <lineage>
        <taxon>unclassified sequences</taxon>
        <taxon>metagenomes</taxon>
        <taxon>organismal metagenomes</taxon>
    </lineage>
</organism>
<dbReference type="EMBL" id="MN740684">
    <property type="protein sequence ID" value="QHU07265.1"/>
    <property type="molecule type" value="Genomic_DNA"/>
</dbReference>
<evidence type="ECO:0000313" key="1">
    <source>
        <dbReference type="EMBL" id="QHU07265.1"/>
    </source>
</evidence>
<name>A0A6C0JNB2_9ZZZZ</name>
<evidence type="ECO:0008006" key="2">
    <source>
        <dbReference type="Google" id="ProtNLM"/>
    </source>
</evidence>
<dbReference type="InterPro" id="IPR029063">
    <property type="entry name" value="SAM-dependent_MTases_sf"/>
</dbReference>
<proteinExistence type="predicted"/>
<accession>A0A6C0JNB2</accession>
<reference evidence="1" key="1">
    <citation type="journal article" date="2020" name="Nature">
        <title>Giant virus diversity and host interactions through global metagenomics.</title>
        <authorList>
            <person name="Schulz F."/>
            <person name="Roux S."/>
            <person name="Paez-Espino D."/>
            <person name="Jungbluth S."/>
            <person name="Walsh D.A."/>
            <person name="Denef V.J."/>
            <person name="McMahon K.D."/>
            <person name="Konstantinidis K.T."/>
            <person name="Eloe-Fadrosh E.A."/>
            <person name="Kyrpides N.C."/>
            <person name="Woyke T."/>
        </authorList>
    </citation>
    <scope>NUCLEOTIDE SEQUENCE</scope>
    <source>
        <strain evidence="1">GVMAG-S-1040241-154</strain>
    </source>
</reference>
<sequence>MKKYDKYYTNKKVMKKCCNLFKKYIKIYKNDLVIEPSAGNGAFIKCINTYNNLLLDIKPENKKIIKKNFLKYNYNNIIKLYDKIHAIGNPPFGKKASLAIKFINKCCEFCNSFSFILPRSFNKLFLQKSIPLNFHLVKSYNLPDNSFPIKCVFQIWVKKKIKRIKIIKIKTNKNYKFVSKDNNPTIAIRRVGSKAGYIYYSNIENRNINTHYFVKILKKHTRLLKLNLNKEKQSTLGAYSISKMDIIKKLNLLL</sequence>
<dbReference type="SUPFAM" id="SSF53335">
    <property type="entry name" value="S-adenosyl-L-methionine-dependent methyltransferases"/>
    <property type="match status" value="1"/>
</dbReference>
<dbReference type="Gene3D" id="3.40.50.150">
    <property type="entry name" value="Vaccinia Virus protein VP39"/>
    <property type="match status" value="1"/>
</dbReference>
<dbReference type="AlphaFoldDB" id="A0A6C0JNB2"/>
<protein>
    <recommendedName>
        <fullName evidence="2">SAM-dependent methyltransferase</fullName>
    </recommendedName>
</protein>